<keyword evidence="6 8" id="KW-1133">Transmembrane helix</keyword>
<feature type="transmembrane region" description="Helical" evidence="8">
    <location>
        <begin position="52"/>
        <end position="74"/>
    </location>
</feature>
<dbReference type="AlphaFoldDB" id="Q8YBR4"/>
<evidence type="ECO:0000256" key="8">
    <source>
        <dbReference type="SAM" id="Phobius"/>
    </source>
</evidence>
<dbReference type="GO" id="GO:0005886">
    <property type="term" value="C:plasma membrane"/>
    <property type="evidence" value="ECO:0007669"/>
    <property type="project" value="UniProtKB-SubCell"/>
</dbReference>
<feature type="transmembrane region" description="Helical" evidence="8">
    <location>
        <begin position="114"/>
        <end position="135"/>
    </location>
</feature>
<evidence type="ECO:0000313" key="9">
    <source>
        <dbReference type="EMBL" id="AAL54064.1"/>
    </source>
</evidence>
<gene>
    <name evidence="9" type="ordered locus">BMEII0822</name>
</gene>
<dbReference type="PANTHER" id="PTHR43271:SF1">
    <property type="entry name" value="INNER MEMBRANE TRANSPORT PROTEIN YNFM"/>
    <property type="match status" value="1"/>
</dbReference>
<evidence type="ECO:0000256" key="2">
    <source>
        <dbReference type="ARBA" id="ARBA00008335"/>
    </source>
</evidence>
<accession>Q8YBR4</accession>
<organism evidence="9 10">
    <name type="scientific">Brucella melitensis biotype 1 (strain ATCC 23456 / CCUG 17765 / NCTC 10094 / 16M)</name>
    <dbReference type="NCBI Taxonomy" id="224914"/>
    <lineage>
        <taxon>Bacteria</taxon>
        <taxon>Pseudomonadati</taxon>
        <taxon>Pseudomonadota</taxon>
        <taxon>Alphaproteobacteria</taxon>
        <taxon>Hyphomicrobiales</taxon>
        <taxon>Brucellaceae</taxon>
        <taxon>Brucella/Ochrobactrum group</taxon>
        <taxon>Brucella</taxon>
    </lineage>
</organism>
<evidence type="ECO:0000256" key="4">
    <source>
        <dbReference type="ARBA" id="ARBA00022475"/>
    </source>
</evidence>
<evidence type="ECO:0000313" key="10">
    <source>
        <dbReference type="Proteomes" id="UP000000419"/>
    </source>
</evidence>
<dbReference type="Gene3D" id="1.20.1250.20">
    <property type="entry name" value="MFS general substrate transporter like domains"/>
    <property type="match status" value="1"/>
</dbReference>
<feature type="transmembrane region" description="Helical" evidence="8">
    <location>
        <begin position="177"/>
        <end position="198"/>
    </location>
</feature>
<evidence type="ECO:0000256" key="5">
    <source>
        <dbReference type="ARBA" id="ARBA00022692"/>
    </source>
</evidence>
<evidence type="ECO:0000256" key="7">
    <source>
        <dbReference type="ARBA" id="ARBA00023136"/>
    </source>
</evidence>
<keyword evidence="7 8" id="KW-0472">Membrane</keyword>
<keyword evidence="5 8" id="KW-0812">Transmembrane</keyword>
<feature type="transmembrane region" description="Helical" evidence="8">
    <location>
        <begin position="141"/>
        <end position="165"/>
    </location>
</feature>
<dbReference type="GO" id="GO:0022857">
    <property type="term" value="F:transmembrane transporter activity"/>
    <property type="evidence" value="ECO:0007669"/>
    <property type="project" value="InterPro"/>
</dbReference>
<dbReference type="Proteomes" id="UP000000419">
    <property type="component" value="Chromosome II"/>
</dbReference>
<proteinExistence type="inferred from homology"/>
<feature type="transmembrane region" description="Helical" evidence="8">
    <location>
        <begin position="90"/>
        <end position="107"/>
    </location>
</feature>
<keyword evidence="10" id="KW-1185">Reference proteome</keyword>
<dbReference type="KEGG" id="bme:BMEII0822"/>
<dbReference type="InterPro" id="IPR036259">
    <property type="entry name" value="MFS_trans_sf"/>
</dbReference>
<dbReference type="PIR" id="AE3612">
    <property type="entry name" value="AE3612"/>
</dbReference>
<evidence type="ECO:0000256" key="1">
    <source>
        <dbReference type="ARBA" id="ARBA00004651"/>
    </source>
</evidence>
<reference evidence="9 10" key="1">
    <citation type="journal article" date="2002" name="Proc. Natl. Acad. Sci. U.S.A.">
        <title>The genome sequence of the facultative intracellular pathogen Brucella melitensis.</title>
        <authorList>
            <person name="DelVecchio V.G."/>
            <person name="Kapatral V."/>
            <person name="Redkar R.J."/>
            <person name="Patra G."/>
            <person name="Mujer C."/>
            <person name="Los T."/>
            <person name="Ivanova N."/>
            <person name="Anderson I."/>
            <person name="Bhattacharyya A."/>
            <person name="Lykidis A."/>
            <person name="Reznik G."/>
            <person name="Jablonski L."/>
            <person name="Larsen N."/>
            <person name="D'Souza M."/>
            <person name="Bernal A."/>
            <person name="Mazur M."/>
            <person name="Goltsman E."/>
            <person name="Selkov E."/>
            <person name="Elzer P.H."/>
            <person name="Hagius S."/>
            <person name="O'Callaghan D."/>
            <person name="Letesson J.J."/>
            <person name="Haselkorn R."/>
            <person name="Kyrpides N."/>
            <person name="Overbeek R."/>
        </authorList>
    </citation>
    <scope>NUCLEOTIDE SEQUENCE [LARGE SCALE GENOMIC DNA]</scope>
    <source>
        <strain evidence="10">ATCC 23456 / CCUG 17765 / NCTC 10094 / 16M</strain>
    </source>
</reference>
<dbReference type="Pfam" id="PF07690">
    <property type="entry name" value="MFS_1"/>
    <property type="match status" value="1"/>
</dbReference>
<dbReference type="eggNOG" id="COG2814">
    <property type="taxonomic scope" value="Bacteria"/>
</dbReference>
<sequence length="240" mass="25759">MAPSPCRHGIARSGSSNRLLGIVAYVQKFHAQNRMGARFHVSAWLSHLRNPALPMLIAIGFLVMGPFVTIYNYIGFRLIEPPYNLSQTELGFIFTVYLFGIAASWSAGRIGDRLGHFTMLPIALAVEAAGCLLTLSASLPIIVGGIIFLTVGFFMSHSVASALVGRLALEIKGHASSLYLLAYYLGSSIAGSAGGYFWTADGWWAVADFTFAMLALAFAAALAAAWFAREGQTDKPGLTF</sequence>
<protein>
    <submittedName>
        <fullName evidence="9">Multidrug resistance protein</fullName>
    </submittedName>
</protein>
<dbReference type="InterPro" id="IPR011701">
    <property type="entry name" value="MFS"/>
</dbReference>
<dbReference type="SUPFAM" id="SSF103473">
    <property type="entry name" value="MFS general substrate transporter"/>
    <property type="match status" value="1"/>
</dbReference>
<comment type="subcellular location">
    <subcellularLocation>
        <location evidence="1">Cell membrane</location>
        <topology evidence="1">Multi-pass membrane protein</topology>
    </subcellularLocation>
</comment>
<dbReference type="PANTHER" id="PTHR43271">
    <property type="entry name" value="BLL2771 PROTEIN"/>
    <property type="match status" value="1"/>
</dbReference>
<dbReference type="EMBL" id="AE008918">
    <property type="protein sequence ID" value="AAL54064.1"/>
    <property type="molecule type" value="Genomic_DNA"/>
</dbReference>
<keyword evidence="4" id="KW-1003">Cell membrane</keyword>
<keyword evidence="3" id="KW-0813">Transport</keyword>
<evidence type="ECO:0000256" key="3">
    <source>
        <dbReference type="ARBA" id="ARBA00022448"/>
    </source>
</evidence>
<comment type="similarity">
    <text evidence="2">Belongs to the major facilitator superfamily.</text>
</comment>
<evidence type="ECO:0000256" key="6">
    <source>
        <dbReference type="ARBA" id="ARBA00022989"/>
    </source>
</evidence>
<name>Q8YBR4_BRUME</name>
<feature type="transmembrane region" description="Helical" evidence="8">
    <location>
        <begin position="204"/>
        <end position="228"/>
    </location>
</feature>